<evidence type="ECO:0000313" key="3">
    <source>
        <dbReference type="EMBL" id="SMB93128.1"/>
    </source>
</evidence>
<dbReference type="InterPro" id="IPR012854">
    <property type="entry name" value="Cu_amine_oxidase-like_N"/>
</dbReference>
<evidence type="ECO:0000256" key="1">
    <source>
        <dbReference type="SAM" id="SignalP"/>
    </source>
</evidence>
<protein>
    <recommendedName>
        <fullName evidence="2">Copper amine oxidase-like N-terminal domain-containing protein</fullName>
    </recommendedName>
</protein>
<gene>
    <name evidence="3" type="ORF">SAMN00790413_01857</name>
</gene>
<accession>A0A1W1VII2</accession>
<dbReference type="SUPFAM" id="SSF55383">
    <property type="entry name" value="Copper amine oxidase, domain N"/>
    <property type="match status" value="1"/>
</dbReference>
<proteinExistence type="predicted"/>
<dbReference type="InterPro" id="IPR036582">
    <property type="entry name" value="Mao_N_sf"/>
</dbReference>
<evidence type="ECO:0000259" key="2">
    <source>
        <dbReference type="Pfam" id="PF07833"/>
    </source>
</evidence>
<evidence type="ECO:0000313" key="4">
    <source>
        <dbReference type="Proteomes" id="UP000192582"/>
    </source>
</evidence>
<dbReference type="Pfam" id="PF07833">
    <property type="entry name" value="Cu_amine_oxidN1"/>
    <property type="match status" value="1"/>
</dbReference>
<keyword evidence="4" id="KW-1185">Reference proteome</keyword>
<keyword evidence="1" id="KW-0732">Signal</keyword>
<feature type="signal peptide" evidence="1">
    <location>
        <begin position="1"/>
        <end position="17"/>
    </location>
</feature>
<dbReference type="AlphaFoldDB" id="A0A1W1VII2"/>
<reference evidence="3 4" key="1">
    <citation type="submission" date="2017-04" db="EMBL/GenBank/DDBJ databases">
        <authorList>
            <person name="Afonso C.L."/>
            <person name="Miller P.J."/>
            <person name="Scott M.A."/>
            <person name="Spackman E."/>
            <person name="Goraichik I."/>
            <person name="Dimitrov K.M."/>
            <person name="Suarez D.L."/>
            <person name="Swayne D.E."/>
        </authorList>
    </citation>
    <scope>NUCLEOTIDE SEQUENCE [LARGE SCALE GENOMIC DNA]</scope>
    <source>
        <strain evidence="3 4">KR-140</strain>
    </source>
</reference>
<organism evidence="3 4">
    <name type="scientific">Deinococcus hopiensis KR-140</name>
    <dbReference type="NCBI Taxonomy" id="695939"/>
    <lineage>
        <taxon>Bacteria</taxon>
        <taxon>Thermotogati</taxon>
        <taxon>Deinococcota</taxon>
        <taxon>Deinococci</taxon>
        <taxon>Deinococcales</taxon>
        <taxon>Deinococcaceae</taxon>
        <taxon>Deinococcus</taxon>
    </lineage>
</organism>
<feature type="domain" description="Copper amine oxidase-like N-terminal" evidence="2">
    <location>
        <begin position="45"/>
        <end position="116"/>
    </location>
</feature>
<name>A0A1W1VII2_9DEIO</name>
<feature type="chain" id="PRO_5013320498" description="Copper amine oxidase-like N-terminal domain-containing protein" evidence="1">
    <location>
        <begin position="18"/>
        <end position="144"/>
    </location>
</feature>
<dbReference type="RefSeq" id="WP_084049245.1">
    <property type="nucleotide sequence ID" value="NZ_FWWU01000009.1"/>
</dbReference>
<dbReference type="Proteomes" id="UP000192582">
    <property type="component" value="Unassembled WGS sequence"/>
</dbReference>
<dbReference type="EMBL" id="FWWU01000009">
    <property type="protein sequence ID" value="SMB93128.1"/>
    <property type="molecule type" value="Genomic_DNA"/>
</dbReference>
<sequence length="144" mass="15280">MRKITAFTLVACTFAMAQVSPPTPGSARARAAGATPGTAYTDGKSLQNLVRLQPHGKAISLQLGDQEMTVFTGQRRAFSNGDPVVLPGAPFVLEGRSYYPTGLLRAMGCSVEAAGRTPGLKDVLSVTCHVDGKLKKLLFKKLIF</sequence>